<accession>L9Z2T7</accession>
<keyword evidence="12" id="KW-1185">Reference proteome</keyword>
<keyword evidence="2 8" id="KW-0813">Transport</keyword>
<dbReference type="InterPro" id="IPR035906">
    <property type="entry name" value="MetI-like_sf"/>
</dbReference>
<feature type="transmembrane region" description="Helical" evidence="8">
    <location>
        <begin position="288"/>
        <end position="312"/>
    </location>
</feature>
<proteinExistence type="inferred from homology"/>
<dbReference type="Gene3D" id="1.10.3720.10">
    <property type="entry name" value="MetI-like"/>
    <property type="match status" value="1"/>
</dbReference>
<evidence type="ECO:0000256" key="5">
    <source>
        <dbReference type="ARBA" id="ARBA00022692"/>
    </source>
</evidence>
<dbReference type="PROSITE" id="PS50928">
    <property type="entry name" value="ABC_TM1"/>
    <property type="match status" value="1"/>
</dbReference>
<evidence type="ECO:0000256" key="7">
    <source>
        <dbReference type="ARBA" id="ARBA00023136"/>
    </source>
</evidence>
<evidence type="ECO:0000256" key="4">
    <source>
        <dbReference type="ARBA" id="ARBA00022519"/>
    </source>
</evidence>
<evidence type="ECO:0000256" key="6">
    <source>
        <dbReference type="ARBA" id="ARBA00022989"/>
    </source>
</evidence>
<organism evidence="11 12">
    <name type="scientific">Natrinema gari JCM 14663</name>
    <dbReference type="NCBI Taxonomy" id="1230459"/>
    <lineage>
        <taxon>Archaea</taxon>
        <taxon>Methanobacteriati</taxon>
        <taxon>Methanobacteriota</taxon>
        <taxon>Stenosarchaea group</taxon>
        <taxon>Halobacteria</taxon>
        <taxon>Halobacteriales</taxon>
        <taxon>Natrialbaceae</taxon>
        <taxon>Natrinema</taxon>
    </lineage>
</organism>
<comment type="similarity">
    <text evidence="8">Belongs to the binding-protein-dependent transport system permease family.</text>
</comment>
<evidence type="ECO:0000256" key="2">
    <source>
        <dbReference type="ARBA" id="ARBA00022448"/>
    </source>
</evidence>
<comment type="caution">
    <text evidence="11">The sequence shown here is derived from an EMBL/GenBank/DDBJ whole genome shotgun (WGS) entry which is preliminary data.</text>
</comment>
<dbReference type="EMBL" id="AOIJ01000049">
    <property type="protein sequence ID" value="ELY79987.1"/>
    <property type="molecule type" value="Genomic_DNA"/>
</dbReference>
<evidence type="ECO:0000259" key="10">
    <source>
        <dbReference type="PROSITE" id="PS50928"/>
    </source>
</evidence>
<reference evidence="11 12" key="1">
    <citation type="journal article" date="2014" name="PLoS Genet.">
        <title>Phylogenetically driven sequencing of extremely halophilic archaea reveals strategies for static and dynamic osmo-response.</title>
        <authorList>
            <person name="Becker E.A."/>
            <person name="Seitzer P.M."/>
            <person name="Tritt A."/>
            <person name="Larsen D."/>
            <person name="Krusor M."/>
            <person name="Yao A.I."/>
            <person name="Wu D."/>
            <person name="Madern D."/>
            <person name="Eisen J.A."/>
            <person name="Darling A.E."/>
            <person name="Facciotti M.T."/>
        </authorList>
    </citation>
    <scope>NUCLEOTIDE SEQUENCE [LARGE SCALE GENOMIC DNA]</scope>
    <source>
        <strain evidence="11 12">JCM 14663</strain>
    </source>
</reference>
<feature type="transmembrane region" description="Helical" evidence="8">
    <location>
        <begin position="62"/>
        <end position="87"/>
    </location>
</feature>
<evidence type="ECO:0000256" key="9">
    <source>
        <dbReference type="SAM" id="MobiDB-lite"/>
    </source>
</evidence>
<feature type="domain" description="ABC transmembrane type-1" evidence="10">
    <location>
        <begin position="123"/>
        <end position="310"/>
    </location>
</feature>
<feature type="region of interest" description="Disordered" evidence="9">
    <location>
        <begin position="1"/>
        <end position="50"/>
    </location>
</feature>
<dbReference type="PANTHER" id="PTHR43357:SF4">
    <property type="entry name" value="INNER MEMBRANE ABC TRANSPORTER PERMEASE PROTEIN YDCV"/>
    <property type="match status" value="1"/>
</dbReference>
<evidence type="ECO:0000256" key="1">
    <source>
        <dbReference type="ARBA" id="ARBA00004429"/>
    </source>
</evidence>
<feature type="transmembrane region" description="Helical" evidence="8">
    <location>
        <begin position="161"/>
        <end position="181"/>
    </location>
</feature>
<dbReference type="GO" id="GO:0005886">
    <property type="term" value="C:plasma membrane"/>
    <property type="evidence" value="ECO:0007669"/>
    <property type="project" value="UniProtKB-SubCell"/>
</dbReference>
<name>L9Z2T7_9EURY</name>
<gene>
    <name evidence="11" type="ORF">C486_09745</name>
</gene>
<feature type="transmembrane region" description="Helical" evidence="8">
    <location>
        <begin position="123"/>
        <end position="149"/>
    </location>
</feature>
<feature type="transmembrane region" description="Helical" evidence="8">
    <location>
        <begin position="246"/>
        <end position="268"/>
    </location>
</feature>
<evidence type="ECO:0000313" key="11">
    <source>
        <dbReference type="EMBL" id="ELY79987.1"/>
    </source>
</evidence>
<dbReference type="AlphaFoldDB" id="L9Z2T7"/>
<feature type="transmembrane region" description="Helical" evidence="8">
    <location>
        <begin position="187"/>
        <end position="205"/>
    </location>
</feature>
<dbReference type="Proteomes" id="UP000011592">
    <property type="component" value="Unassembled WGS sequence"/>
</dbReference>
<evidence type="ECO:0000256" key="3">
    <source>
        <dbReference type="ARBA" id="ARBA00022475"/>
    </source>
</evidence>
<dbReference type="SUPFAM" id="SSF161098">
    <property type="entry name" value="MetI-like"/>
    <property type="match status" value="1"/>
</dbReference>
<sequence length="322" mass="34156">MTRWRSEMTGPTESDETDSGPASAAESERADPRPDGGTTESATAEKWSRSGTALSTAVGRPLLVGVVTVVVAFLTVPVIVTFVSSFAGSAAGVVPRGFVTFEHWQQVLGFGTHGVQANAIPGLAFSLAIATGGMLLNVVIGVPVAYALARYDFYARDWVNTLAILPLVPGLILGIAFVQTYPNHGRSALGLLAGYCLLKSPYMVLTVQSSFQSMELVRLEESARSLGASWPRTVLTIIIPHAKRGIVAGCIITWTLAAAEFNFTYMVASGSPDPFAIFLYRNISNATHLQSAAAVSVYFTIVVAAILVLQLLGNRGFSTAQR</sequence>
<comment type="subcellular location">
    <subcellularLocation>
        <location evidence="1">Cell inner membrane</location>
        <topology evidence="1">Multi-pass membrane protein</topology>
    </subcellularLocation>
    <subcellularLocation>
        <location evidence="8">Cell membrane</location>
        <topology evidence="8">Multi-pass membrane protein</topology>
    </subcellularLocation>
</comment>
<evidence type="ECO:0000256" key="8">
    <source>
        <dbReference type="RuleBase" id="RU363032"/>
    </source>
</evidence>
<dbReference type="Pfam" id="PF00528">
    <property type="entry name" value="BPD_transp_1"/>
    <property type="match status" value="1"/>
</dbReference>
<dbReference type="GO" id="GO:0055085">
    <property type="term" value="P:transmembrane transport"/>
    <property type="evidence" value="ECO:0007669"/>
    <property type="project" value="InterPro"/>
</dbReference>
<protein>
    <submittedName>
        <fullName evidence="11">Binding-protein-dependent transport systems inner membrane component</fullName>
    </submittedName>
</protein>
<keyword evidence="5 8" id="KW-0812">Transmembrane</keyword>
<keyword evidence="4" id="KW-0997">Cell inner membrane</keyword>
<keyword evidence="3" id="KW-1003">Cell membrane</keyword>
<keyword evidence="7 8" id="KW-0472">Membrane</keyword>
<dbReference type="PANTHER" id="PTHR43357">
    <property type="entry name" value="INNER MEMBRANE ABC TRANSPORTER PERMEASE PROTEIN YDCV"/>
    <property type="match status" value="1"/>
</dbReference>
<evidence type="ECO:0000313" key="12">
    <source>
        <dbReference type="Proteomes" id="UP000011592"/>
    </source>
</evidence>
<keyword evidence="6 8" id="KW-1133">Transmembrane helix</keyword>
<dbReference type="CDD" id="cd06261">
    <property type="entry name" value="TM_PBP2"/>
    <property type="match status" value="1"/>
</dbReference>
<dbReference type="InterPro" id="IPR000515">
    <property type="entry name" value="MetI-like"/>
</dbReference>
<dbReference type="PATRIC" id="fig|1230459.4.peg.1949"/>